<dbReference type="GO" id="GO:0016788">
    <property type="term" value="F:hydrolase activity, acting on ester bonds"/>
    <property type="evidence" value="ECO:0007669"/>
    <property type="project" value="UniProtKB-ARBA"/>
</dbReference>
<proteinExistence type="predicted"/>
<dbReference type="NCBIfam" id="NF042969">
    <property type="entry name" value="AcxyGlmanDactase"/>
    <property type="match status" value="1"/>
</dbReference>
<dbReference type="SUPFAM" id="SSF52266">
    <property type="entry name" value="SGNH hydrolase"/>
    <property type="match status" value="1"/>
</dbReference>
<dbReference type="Pfam" id="PF17996">
    <property type="entry name" value="CE2_N"/>
    <property type="match status" value="1"/>
</dbReference>
<protein>
    <submittedName>
        <fullName evidence="3">Xylan esterase</fullName>
    </submittedName>
</protein>
<dbReference type="InterPro" id="IPR040794">
    <property type="entry name" value="CE2_N"/>
</dbReference>
<evidence type="ECO:0000259" key="2">
    <source>
        <dbReference type="Pfam" id="PF17996"/>
    </source>
</evidence>
<dbReference type="Pfam" id="PF13472">
    <property type="entry name" value="Lipase_GDSL_2"/>
    <property type="match status" value="1"/>
</dbReference>
<dbReference type="AlphaFoldDB" id="A0A844D249"/>
<organism evidence="3 4">
    <name type="scientific">Duganella aquatilis</name>
    <dbReference type="NCBI Taxonomy" id="2666082"/>
    <lineage>
        <taxon>Bacteria</taxon>
        <taxon>Pseudomonadati</taxon>
        <taxon>Pseudomonadota</taxon>
        <taxon>Betaproteobacteria</taxon>
        <taxon>Burkholderiales</taxon>
        <taxon>Oxalobacteraceae</taxon>
        <taxon>Telluria group</taxon>
        <taxon>Duganella</taxon>
    </lineage>
</organism>
<dbReference type="InterPro" id="IPR052762">
    <property type="entry name" value="PCW_deacetylase/CE"/>
</dbReference>
<dbReference type="InterPro" id="IPR013830">
    <property type="entry name" value="SGNH_hydro"/>
</dbReference>
<dbReference type="InterPro" id="IPR050040">
    <property type="entry name" value="CE2A"/>
</dbReference>
<reference evidence="3 4" key="1">
    <citation type="submission" date="2019-11" db="EMBL/GenBank/DDBJ databases">
        <title>Novel species isolated from a subtropical stream in China.</title>
        <authorList>
            <person name="Lu H."/>
        </authorList>
    </citation>
    <scope>NUCLEOTIDE SEQUENCE [LARGE SCALE GENOMIC DNA]</scope>
    <source>
        <strain evidence="3 4">FT26W</strain>
    </source>
</reference>
<dbReference type="GO" id="GO:2000884">
    <property type="term" value="P:glucomannan catabolic process"/>
    <property type="evidence" value="ECO:0007669"/>
    <property type="project" value="InterPro"/>
</dbReference>
<dbReference type="Proteomes" id="UP000439986">
    <property type="component" value="Unassembled WGS sequence"/>
</dbReference>
<dbReference type="InterPro" id="IPR036514">
    <property type="entry name" value="SGNH_hydro_sf"/>
</dbReference>
<evidence type="ECO:0000313" key="4">
    <source>
        <dbReference type="Proteomes" id="UP000439986"/>
    </source>
</evidence>
<dbReference type="PANTHER" id="PTHR37834:SF2">
    <property type="entry name" value="ESTERASE, SGNH HYDROLASE-TYPE"/>
    <property type="match status" value="1"/>
</dbReference>
<name>A0A844D249_9BURK</name>
<evidence type="ECO:0000259" key="1">
    <source>
        <dbReference type="Pfam" id="PF13472"/>
    </source>
</evidence>
<comment type="caution">
    <text evidence="3">The sequence shown here is derived from an EMBL/GenBank/DDBJ whole genome shotgun (WGS) entry which is preliminary data.</text>
</comment>
<gene>
    <name evidence="3" type="ORF">GJ698_24055</name>
</gene>
<feature type="domain" description="Carbohydrate esterase 2 N-terminal" evidence="2">
    <location>
        <begin position="69"/>
        <end position="167"/>
    </location>
</feature>
<dbReference type="GO" id="GO:0045493">
    <property type="term" value="P:xylan catabolic process"/>
    <property type="evidence" value="ECO:0007669"/>
    <property type="project" value="InterPro"/>
</dbReference>
<dbReference type="PANTHER" id="PTHR37834">
    <property type="entry name" value="GDSL-LIKE LIPASE/ACYLHYDROLASE DOMAIN PROTEIN (AFU_ORTHOLOGUE AFUA_2G00620)"/>
    <property type="match status" value="1"/>
</dbReference>
<keyword evidence="4" id="KW-1185">Reference proteome</keyword>
<dbReference type="EMBL" id="WKJL01000023">
    <property type="protein sequence ID" value="MRW87147.1"/>
    <property type="molecule type" value="Genomic_DNA"/>
</dbReference>
<feature type="domain" description="SGNH hydrolase-type esterase" evidence="1">
    <location>
        <begin position="181"/>
        <end position="342"/>
    </location>
</feature>
<sequence>MRSGGDVKPAHRCDQGLTPCGGSPFRSWWKDVLLLLLLLVLGVNVRAQKFEGLAATPQIAATDPHVARMGRMEVRPDGGVRFSYPGVSFFLNFEGTRLSAIVQASGEQNYLDVIVDGAARKLHLDKGAQTLVLAQGLAPGKHAAQIVNRTETWQGIAMLLGFDTDGKWNAAPQLPARKLLLLGDSVTCGASIDRVAGEKSTPAWSDPRASYGMLMAQRLNAQVQLVCYGGRGLVRTYEGKTNELNLGEFYGMTIPTLNDAVKWDQREYRPDAILVAIGTNDMTLGIPEREQYVQAYVSLVRTLLTDHPQAQIMLTEGGILRDEKQAALRSYIAETVRRVDDQRVHAIASTGYPGDATDGHPTREQNISIVNDLLPQVRAVMRW</sequence>
<dbReference type="Gene3D" id="2.60.120.260">
    <property type="entry name" value="Galactose-binding domain-like"/>
    <property type="match status" value="1"/>
</dbReference>
<dbReference type="Gene3D" id="3.40.50.1110">
    <property type="entry name" value="SGNH hydrolase"/>
    <property type="match status" value="1"/>
</dbReference>
<accession>A0A844D249</accession>
<evidence type="ECO:0000313" key="3">
    <source>
        <dbReference type="EMBL" id="MRW87147.1"/>
    </source>
</evidence>